<reference evidence="2" key="1">
    <citation type="submission" date="2017-06" db="EMBL/GenBank/DDBJ databases">
        <title>Genome analysis of Fimbriiglobus ruber SP5, the first member of the order Planctomycetales with confirmed chitinolytic capability.</title>
        <authorList>
            <person name="Ravin N.V."/>
            <person name="Rakitin A.L."/>
            <person name="Ivanova A.A."/>
            <person name="Beletsky A.V."/>
            <person name="Kulichevskaya I.S."/>
            <person name="Mardanov A.V."/>
            <person name="Dedysh S.N."/>
        </authorList>
    </citation>
    <scope>NUCLEOTIDE SEQUENCE [LARGE SCALE GENOMIC DNA]</scope>
    <source>
        <strain evidence="2">SP5</strain>
    </source>
</reference>
<protein>
    <submittedName>
        <fullName evidence="1">Uncharacterized protein</fullName>
    </submittedName>
</protein>
<evidence type="ECO:0000313" key="2">
    <source>
        <dbReference type="Proteomes" id="UP000214646"/>
    </source>
</evidence>
<dbReference type="AlphaFoldDB" id="A0A225E135"/>
<dbReference type="InterPro" id="IPR015943">
    <property type="entry name" value="WD40/YVTN_repeat-like_dom_sf"/>
</dbReference>
<keyword evidence="2" id="KW-1185">Reference proteome</keyword>
<evidence type="ECO:0000313" key="1">
    <source>
        <dbReference type="EMBL" id="OWK45504.1"/>
    </source>
</evidence>
<accession>A0A225E135</accession>
<dbReference type="EMBL" id="NIDE01000002">
    <property type="protein sequence ID" value="OWK45504.1"/>
    <property type="molecule type" value="Genomic_DNA"/>
</dbReference>
<dbReference type="InterPro" id="IPR011047">
    <property type="entry name" value="Quinoprotein_ADH-like_sf"/>
</dbReference>
<gene>
    <name evidence="1" type="ORF">FRUB_01835</name>
</gene>
<comment type="caution">
    <text evidence="1">The sequence shown here is derived from an EMBL/GenBank/DDBJ whole genome shotgun (WGS) entry which is preliminary data.</text>
</comment>
<name>A0A225E135_9BACT</name>
<sequence length="327" mass="34750">MGREYRGRSQGNTQMTTTCRSFDQARYIGNCQGYPCLAAVSQNEVIVGDWSGNLVRVRLSPFAVMKTVFAAGRILGSTPVNNIFRSLSPAPDDPGRCAVATSGAHAVVWDGESGTVRHVAPEAGPVHSVAWLGSGHLLLGTGDYSLGAGAEKWPEVWHLDGDEPSCVERVALPGTCVDAIAVTEDGQRQILAFSGLRSQDRGFVSVLNAASLLPISVFDLPFAMAGRVECTEELILVSNAGAVRAISREDGGEKWCHETVSESTDFAYDADSHQLLISNCELISAGRGRVVATWPVLDGCSCVRPRPEGGFVGVSKSGMIGVWDVEP</sequence>
<proteinExistence type="predicted"/>
<organism evidence="1 2">
    <name type="scientific">Fimbriiglobus ruber</name>
    <dbReference type="NCBI Taxonomy" id="1908690"/>
    <lineage>
        <taxon>Bacteria</taxon>
        <taxon>Pseudomonadati</taxon>
        <taxon>Planctomycetota</taxon>
        <taxon>Planctomycetia</taxon>
        <taxon>Gemmatales</taxon>
        <taxon>Gemmataceae</taxon>
        <taxon>Fimbriiglobus</taxon>
    </lineage>
</organism>
<dbReference type="Gene3D" id="2.130.10.10">
    <property type="entry name" value="YVTN repeat-like/Quinoprotein amine dehydrogenase"/>
    <property type="match status" value="1"/>
</dbReference>
<dbReference type="Proteomes" id="UP000214646">
    <property type="component" value="Unassembled WGS sequence"/>
</dbReference>
<dbReference type="SUPFAM" id="SSF50998">
    <property type="entry name" value="Quinoprotein alcohol dehydrogenase-like"/>
    <property type="match status" value="1"/>
</dbReference>